<keyword evidence="2" id="KW-1185">Reference proteome</keyword>
<name>A0AAV3XFK5_9CYAN</name>
<comment type="caution">
    <text evidence="1">The sequence shown here is derived from an EMBL/GenBank/DDBJ whole genome shotgun (WGS) entry which is preliminary data.</text>
</comment>
<dbReference type="EMBL" id="BLAY01000119">
    <property type="protein sequence ID" value="GET41363.1"/>
    <property type="molecule type" value="Genomic_DNA"/>
</dbReference>
<reference evidence="1" key="1">
    <citation type="submission" date="2019-10" db="EMBL/GenBank/DDBJ databases">
        <title>Draft genome sequece of Microseira wollei NIES-4236.</title>
        <authorList>
            <person name="Yamaguchi H."/>
            <person name="Suzuki S."/>
            <person name="Kawachi M."/>
        </authorList>
    </citation>
    <scope>NUCLEOTIDE SEQUENCE</scope>
    <source>
        <strain evidence="1">NIES-4236</strain>
    </source>
</reference>
<dbReference type="Proteomes" id="UP001050975">
    <property type="component" value="Unassembled WGS sequence"/>
</dbReference>
<proteinExistence type="predicted"/>
<protein>
    <submittedName>
        <fullName evidence="1">Uncharacterized protein</fullName>
    </submittedName>
</protein>
<evidence type="ECO:0000313" key="1">
    <source>
        <dbReference type="EMBL" id="GET41363.1"/>
    </source>
</evidence>
<dbReference type="AlphaFoldDB" id="A0AAV3XFK5"/>
<organism evidence="1 2">
    <name type="scientific">Microseira wollei NIES-4236</name>
    <dbReference type="NCBI Taxonomy" id="2530354"/>
    <lineage>
        <taxon>Bacteria</taxon>
        <taxon>Bacillati</taxon>
        <taxon>Cyanobacteriota</taxon>
        <taxon>Cyanophyceae</taxon>
        <taxon>Oscillatoriophycideae</taxon>
        <taxon>Aerosakkonematales</taxon>
        <taxon>Aerosakkonemataceae</taxon>
        <taxon>Microseira</taxon>
    </lineage>
</organism>
<gene>
    <name evidence="1" type="ORF">MiSe_61750</name>
</gene>
<evidence type="ECO:0000313" key="2">
    <source>
        <dbReference type="Proteomes" id="UP001050975"/>
    </source>
</evidence>
<accession>A0AAV3XFK5</accession>
<sequence>MPIVNFGFTNSPPPITGSKLQLAVNNYAWNSSFGSATIPHNFQCTAAIITKISCNIPRRWRLYQNIEAQQLDLNRPAYVCTLPPKNSKIFSSYFGSDATK</sequence>
<dbReference type="RefSeq" id="WP_226587595.1">
    <property type="nucleotide sequence ID" value="NZ_BLAY01000119.1"/>
</dbReference>